<evidence type="ECO:0000259" key="2">
    <source>
        <dbReference type="Pfam" id="PF13843"/>
    </source>
</evidence>
<keyword evidence="4" id="KW-1185">Reference proteome</keyword>
<evidence type="ECO:0000313" key="4">
    <source>
        <dbReference type="Proteomes" id="UP000789706"/>
    </source>
</evidence>
<accession>A0A9N8YQ45</accession>
<comment type="caution">
    <text evidence="3">The sequence shown here is derived from an EMBL/GenBank/DDBJ whole genome shotgun (WGS) entry which is preliminary data.</text>
</comment>
<gene>
    <name evidence="3" type="ORF">DEBURN_LOCUS1313</name>
</gene>
<evidence type="ECO:0000313" key="3">
    <source>
        <dbReference type="EMBL" id="CAG8439357.1"/>
    </source>
</evidence>
<dbReference type="Pfam" id="PF13843">
    <property type="entry name" value="DDE_Tnp_1_7"/>
    <property type="match status" value="1"/>
</dbReference>
<dbReference type="Proteomes" id="UP000789706">
    <property type="component" value="Unassembled WGS sequence"/>
</dbReference>
<proteinExistence type="predicted"/>
<dbReference type="EMBL" id="CAJVPK010000056">
    <property type="protein sequence ID" value="CAG8439357.1"/>
    <property type="molecule type" value="Genomic_DNA"/>
</dbReference>
<feature type="compositionally biased region" description="Low complexity" evidence="1">
    <location>
        <begin position="61"/>
        <end position="81"/>
    </location>
</feature>
<organism evidence="3 4">
    <name type="scientific">Diversispora eburnea</name>
    <dbReference type="NCBI Taxonomy" id="1213867"/>
    <lineage>
        <taxon>Eukaryota</taxon>
        <taxon>Fungi</taxon>
        <taxon>Fungi incertae sedis</taxon>
        <taxon>Mucoromycota</taxon>
        <taxon>Glomeromycotina</taxon>
        <taxon>Glomeromycetes</taxon>
        <taxon>Diversisporales</taxon>
        <taxon>Diversisporaceae</taxon>
        <taxon>Diversispora</taxon>
    </lineage>
</organism>
<protein>
    <submittedName>
        <fullName evidence="3">6556_t:CDS:1</fullName>
    </submittedName>
</protein>
<reference evidence="3" key="1">
    <citation type="submission" date="2021-06" db="EMBL/GenBank/DDBJ databases">
        <authorList>
            <person name="Kallberg Y."/>
            <person name="Tangrot J."/>
            <person name="Rosling A."/>
        </authorList>
    </citation>
    <scope>NUCLEOTIDE SEQUENCE</scope>
    <source>
        <strain evidence="3">AZ414A</strain>
    </source>
</reference>
<sequence>MPEFSTMDIVQSRNAKVTILGSVAAPGINSWVISLDANLKMEFEVSAGRMKYVGVTNNNLNNENDNVPEESIISEPETSIPNDSEQDEEEINKLHNAFNENLVKAITPGSFLFIDESMCQWMVEIDKGPFQQKIPRKPHPIGCEFKLHGSIAEEQLLQIHDALESVYGSFVSRTGKFR</sequence>
<dbReference type="AlphaFoldDB" id="A0A9N8YQ45"/>
<evidence type="ECO:0000256" key="1">
    <source>
        <dbReference type="SAM" id="MobiDB-lite"/>
    </source>
</evidence>
<feature type="region of interest" description="Disordered" evidence="1">
    <location>
        <begin position="61"/>
        <end position="86"/>
    </location>
</feature>
<name>A0A9N8YQ45_9GLOM</name>
<dbReference type="InterPro" id="IPR029526">
    <property type="entry name" value="PGBD"/>
</dbReference>
<dbReference type="OrthoDB" id="2286379at2759"/>
<feature type="domain" description="PiggyBac transposable element-derived protein" evidence="2">
    <location>
        <begin position="84"/>
        <end position="145"/>
    </location>
</feature>